<evidence type="ECO:0000313" key="1">
    <source>
        <dbReference type="EMBL" id="PPS21211.1"/>
    </source>
</evidence>
<organism evidence="1 2">
    <name type="scientific">Brachyspira murdochii</name>
    <dbReference type="NCBI Taxonomy" id="84378"/>
    <lineage>
        <taxon>Bacteria</taxon>
        <taxon>Pseudomonadati</taxon>
        <taxon>Spirochaetota</taxon>
        <taxon>Spirochaetia</taxon>
        <taxon>Brachyspirales</taxon>
        <taxon>Brachyspiraceae</taxon>
        <taxon>Brachyspira</taxon>
    </lineage>
</organism>
<dbReference type="Proteomes" id="UP000238924">
    <property type="component" value="Unassembled WGS sequence"/>
</dbReference>
<reference evidence="1 2" key="1">
    <citation type="submission" date="2014-04" db="EMBL/GenBank/DDBJ databases">
        <title>Whole genome sequence of 'Brachyspira hampsonii' D13-03603F2.</title>
        <authorList>
            <person name="Patterson A.H."/>
            <person name="Chaban B."/>
            <person name="Fernando C."/>
            <person name="Harding J.C."/>
            <person name="Hill J.E."/>
        </authorList>
    </citation>
    <scope>NUCLEOTIDE SEQUENCE [LARGE SCALE GENOMIC DNA]</scope>
    <source>
        <strain evidence="1 2">D13-03603F2</strain>
    </source>
</reference>
<accession>A0ABX5B1V2</accession>
<name>A0ABX5B1V2_9SPIR</name>
<proteinExistence type="predicted"/>
<sequence>MFKEKKSENKRKKMIAKIHIGKKYLGLNEDDYKVFLKATAGKESTTDMTVEELKEVLNSMNVAGAFATGGQSSSKNQKNENDKHFYVTYQDTKYLTEKQVKFIKGLWWKKSNNPSENTLKVFIKRITGKNSLSECGHKEANILITAIQEIKK</sequence>
<dbReference type="EMBL" id="JJMJ01000224">
    <property type="protein sequence ID" value="PPS21211.1"/>
    <property type="molecule type" value="Genomic_DNA"/>
</dbReference>
<keyword evidence="2" id="KW-1185">Reference proteome</keyword>
<comment type="caution">
    <text evidence="1">The sequence shown here is derived from an EMBL/GenBank/DDBJ whole genome shotgun (WGS) entry which is preliminary data.</text>
</comment>
<gene>
    <name evidence="1" type="ORF">DJ52_12345</name>
</gene>
<dbReference type="RefSeq" id="WP_104619010.1">
    <property type="nucleotide sequence ID" value="NZ_JJMJ01000224.1"/>
</dbReference>
<dbReference type="Pfam" id="PF06252">
    <property type="entry name" value="GemA"/>
    <property type="match status" value="1"/>
</dbReference>
<evidence type="ECO:0000313" key="2">
    <source>
        <dbReference type="Proteomes" id="UP000238924"/>
    </source>
</evidence>
<dbReference type="InterPro" id="IPR009363">
    <property type="entry name" value="Phage_Mu_Gp16"/>
</dbReference>
<protein>
    <submittedName>
        <fullName evidence="1">Uncharacterized protein</fullName>
    </submittedName>
</protein>